<dbReference type="PANTHER" id="PTHR11839">
    <property type="entry name" value="UDP/ADP-SUGAR PYROPHOSPHATASE"/>
    <property type="match status" value="1"/>
</dbReference>
<feature type="binding site" evidence="13">
    <location>
        <position position="164"/>
    </location>
    <ligand>
        <name>Mg(2+)</name>
        <dbReference type="ChEBI" id="CHEBI:18420"/>
        <label>1</label>
    </ligand>
</feature>
<comment type="catalytic activity">
    <reaction evidence="12">
        <text>ADP-D-ribose + H2O = D-ribose 5-phosphate + AMP + 2 H(+)</text>
        <dbReference type="Rhea" id="RHEA:10412"/>
        <dbReference type="ChEBI" id="CHEBI:15377"/>
        <dbReference type="ChEBI" id="CHEBI:15378"/>
        <dbReference type="ChEBI" id="CHEBI:57967"/>
        <dbReference type="ChEBI" id="CHEBI:78346"/>
        <dbReference type="ChEBI" id="CHEBI:456215"/>
        <dbReference type="EC" id="3.6.1.13"/>
    </reaction>
</comment>
<protein>
    <recommendedName>
        <fullName evidence="4">ADP-ribose pyrophosphatase</fullName>
        <ecNumber evidence="3">3.6.1.13</ecNumber>
    </recommendedName>
    <alternativeName>
        <fullName evidence="9">ADP-ribose diphosphatase</fullName>
    </alternativeName>
    <alternativeName>
        <fullName evidence="11">ADP-ribose phosphohydrolase</fullName>
    </alternativeName>
    <alternativeName>
        <fullName evidence="10">Adenosine diphosphoribose pyrophosphatase</fullName>
    </alternativeName>
</protein>
<dbReference type="GO" id="GO:0046872">
    <property type="term" value="F:metal ion binding"/>
    <property type="evidence" value="ECO:0007669"/>
    <property type="project" value="UniProtKB-KW"/>
</dbReference>
<comment type="function">
    <text evidence="8">Acts on ADP-mannose and ADP-glucose as well as ADP-ribose. Prevents glycogen biosynthesis. The reaction catalyzed by this enzyme is a limiting step of the gluconeogenic process.</text>
</comment>
<evidence type="ECO:0000256" key="12">
    <source>
        <dbReference type="ARBA" id="ARBA00049546"/>
    </source>
</evidence>
<comment type="cofactor">
    <cofactor evidence="1 13">
        <name>Mg(2+)</name>
        <dbReference type="ChEBI" id="CHEBI:18420"/>
    </cofactor>
</comment>
<dbReference type="GO" id="GO:0019144">
    <property type="term" value="F:ADP-sugar diphosphatase activity"/>
    <property type="evidence" value="ECO:0007669"/>
    <property type="project" value="TreeGrafter"/>
</dbReference>
<evidence type="ECO:0000256" key="2">
    <source>
        <dbReference type="ARBA" id="ARBA00007482"/>
    </source>
</evidence>
<evidence type="ECO:0000256" key="3">
    <source>
        <dbReference type="ARBA" id="ARBA00012453"/>
    </source>
</evidence>
<evidence type="ECO:0000256" key="5">
    <source>
        <dbReference type="ARBA" id="ARBA00022723"/>
    </source>
</evidence>
<dbReference type="InterPro" id="IPR004385">
    <property type="entry name" value="NDP_pyrophosphatase"/>
</dbReference>
<evidence type="ECO:0000259" key="14">
    <source>
        <dbReference type="PROSITE" id="PS51462"/>
    </source>
</evidence>
<dbReference type="GO" id="GO:0019693">
    <property type="term" value="P:ribose phosphate metabolic process"/>
    <property type="evidence" value="ECO:0007669"/>
    <property type="project" value="TreeGrafter"/>
</dbReference>
<sequence>MKRDIRQPMPHPDVIVEKRDAVFQGYFQVDRWQLRHRIDGHAWSPPLVREVFERGHAVAVLPYDPVKEKIVVIEQFRMGSLAAGRDPWMLEIVAGIIEPDEIADPVAVAARECWEEIGTEVRDLFEVLTYLPSPGAVSETVTLYCGRVDSDLLPQAAGNTDEGEYIRILTLSFEEVDAALAAGRFENSLMLIAAQWLLLNRKKVQDHWRVPESAPDKQA</sequence>
<dbReference type="Pfam" id="PF00293">
    <property type="entry name" value="NUDIX"/>
    <property type="match status" value="1"/>
</dbReference>
<feature type="domain" description="Nudix hydrolase" evidence="14">
    <location>
        <begin position="53"/>
        <end position="193"/>
    </location>
</feature>
<dbReference type="Gene3D" id="3.90.79.10">
    <property type="entry name" value="Nucleoside Triphosphate Pyrophosphohydrolase"/>
    <property type="match status" value="1"/>
</dbReference>
<evidence type="ECO:0000313" key="15">
    <source>
        <dbReference type="EMBL" id="OYQ18640.1"/>
    </source>
</evidence>
<dbReference type="Proteomes" id="UP000216361">
    <property type="component" value="Unassembled WGS sequence"/>
</dbReference>
<dbReference type="GO" id="GO:0005829">
    <property type="term" value="C:cytosol"/>
    <property type="evidence" value="ECO:0007669"/>
    <property type="project" value="TreeGrafter"/>
</dbReference>
<feature type="binding site" evidence="13">
    <location>
        <position position="112"/>
    </location>
    <ligand>
        <name>Mg(2+)</name>
        <dbReference type="ChEBI" id="CHEBI:18420"/>
        <label>1</label>
    </ligand>
</feature>
<gene>
    <name evidence="15" type="ORF">CHR90_10250</name>
</gene>
<dbReference type="NCBIfam" id="TIGR00052">
    <property type="entry name" value="nudix-type nucleoside diphosphatase, YffH/AdpP family"/>
    <property type="match status" value="1"/>
</dbReference>
<keyword evidence="7 13" id="KW-0460">Magnesium</keyword>
<feature type="binding site" evidence="13">
    <location>
        <position position="116"/>
    </location>
    <ligand>
        <name>Mg(2+)</name>
        <dbReference type="ChEBI" id="CHEBI:18420"/>
        <label>1</label>
    </ligand>
</feature>
<dbReference type="InterPro" id="IPR015797">
    <property type="entry name" value="NUDIX_hydrolase-like_dom_sf"/>
</dbReference>
<comment type="similarity">
    <text evidence="2">Belongs to the Nudix hydrolase family. NudF subfamily.</text>
</comment>
<comment type="caution">
    <text evidence="15">The sequence shown here is derived from an EMBL/GenBank/DDBJ whole genome shotgun (WGS) entry which is preliminary data.</text>
</comment>
<dbReference type="InterPro" id="IPR000086">
    <property type="entry name" value="NUDIX_hydrolase_dom"/>
</dbReference>
<dbReference type="PANTHER" id="PTHR11839:SF5">
    <property type="entry name" value="ADP-RIBOSE PYROPHOSPHATASE"/>
    <property type="match status" value="1"/>
</dbReference>
<keyword evidence="5 13" id="KW-0479">Metal-binding</keyword>
<evidence type="ECO:0000256" key="6">
    <source>
        <dbReference type="ARBA" id="ARBA00022801"/>
    </source>
</evidence>
<dbReference type="EC" id="3.6.1.13" evidence="3"/>
<dbReference type="AlphaFoldDB" id="A0A255XQW6"/>
<reference evidence="15 16" key="1">
    <citation type="submission" date="2017-07" db="EMBL/GenBank/DDBJ databases">
        <title>Elstera cyanobacteriorum sp. nov., a novel bacterium isolated from cyanobacterial aggregates in a eutrophic lake.</title>
        <authorList>
            <person name="Cai H."/>
        </authorList>
    </citation>
    <scope>NUCLEOTIDE SEQUENCE [LARGE SCALE GENOMIC DNA]</scope>
    <source>
        <strain evidence="15 16">TH019</strain>
    </source>
</reference>
<evidence type="ECO:0000256" key="4">
    <source>
        <dbReference type="ARBA" id="ARBA00013297"/>
    </source>
</evidence>
<keyword evidence="6" id="KW-0378">Hydrolase</keyword>
<evidence type="ECO:0000313" key="16">
    <source>
        <dbReference type="Proteomes" id="UP000216361"/>
    </source>
</evidence>
<evidence type="ECO:0000256" key="10">
    <source>
        <dbReference type="ARBA" id="ARBA00030308"/>
    </source>
</evidence>
<evidence type="ECO:0000256" key="11">
    <source>
        <dbReference type="ARBA" id="ARBA00033056"/>
    </source>
</evidence>
<dbReference type="RefSeq" id="WP_094408903.1">
    <property type="nucleotide sequence ID" value="NZ_BMJZ01000001.1"/>
</dbReference>
<dbReference type="GO" id="GO:0047631">
    <property type="term" value="F:ADP-ribose diphosphatase activity"/>
    <property type="evidence" value="ECO:0007669"/>
    <property type="project" value="UniProtKB-EC"/>
</dbReference>
<keyword evidence="16" id="KW-1185">Reference proteome</keyword>
<dbReference type="PROSITE" id="PS51462">
    <property type="entry name" value="NUDIX"/>
    <property type="match status" value="1"/>
</dbReference>
<evidence type="ECO:0000256" key="7">
    <source>
        <dbReference type="ARBA" id="ARBA00022842"/>
    </source>
</evidence>
<dbReference type="OrthoDB" id="5292471at2"/>
<proteinExistence type="inferred from homology"/>
<organism evidence="15 16">
    <name type="scientific">Elstera cyanobacteriorum</name>
    <dbReference type="NCBI Taxonomy" id="2022747"/>
    <lineage>
        <taxon>Bacteria</taxon>
        <taxon>Pseudomonadati</taxon>
        <taxon>Pseudomonadota</taxon>
        <taxon>Alphaproteobacteria</taxon>
        <taxon>Rhodospirillales</taxon>
        <taxon>Rhodospirillaceae</taxon>
        <taxon>Elstera</taxon>
    </lineage>
</organism>
<evidence type="ECO:0000256" key="13">
    <source>
        <dbReference type="PIRSR" id="PIRSR604385-2"/>
    </source>
</evidence>
<feature type="binding site" evidence="13">
    <location>
        <position position="94"/>
    </location>
    <ligand>
        <name>Mg(2+)</name>
        <dbReference type="ChEBI" id="CHEBI:18420"/>
        <label>1</label>
    </ligand>
</feature>
<name>A0A255XQW6_9PROT</name>
<accession>A0A255XQW6</accession>
<dbReference type="EMBL" id="NOXS01000032">
    <property type="protein sequence ID" value="OYQ18640.1"/>
    <property type="molecule type" value="Genomic_DNA"/>
</dbReference>
<dbReference type="CDD" id="cd24155">
    <property type="entry name" value="NUDIX_ADPRase"/>
    <property type="match status" value="1"/>
</dbReference>
<evidence type="ECO:0000256" key="8">
    <source>
        <dbReference type="ARBA" id="ARBA00025164"/>
    </source>
</evidence>
<evidence type="ECO:0000256" key="1">
    <source>
        <dbReference type="ARBA" id="ARBA00001946"/>
    </source>
</evidence>
<dbReference type="SUPFAM" id="SSF55811">
    <property type="entry name" value="Nudix"/>
    <property type="match status" value="1"/>
</dbReference>
<dbReference type="GO" id="GO:0006753">
    <property type="term" value="P:nucleoside phosphate metabolic process"/>
    <property type="evidence" value="ECO:0007669"/>
    <property type="project" value="TreeGrafter"/>
</dbReference>
<evidence type="ECO:0000256" key="9">
    <source>
        <dbReference type="ARBA" id="ARBA00030162"/>
    </source>
</evidence>